<gene>
    <name evidence="2" type="ORF">HUT08_05800</name>
</gene>
<accession>A0A7H8NIL8</accession>
<evidence type="ECO:0000256" key="1">
    <source>
        <dbReference type="SAM" id="MobiDB-lite"/>
    </source>
</evidence>
<dbReference type="Proteomes" id="UP000509303">
    <property type="component" value="Chromosome"/>
</dbReference>
<evidence type="ECO:0000313" key="2">
    <source>
        <dbReference type="EMBL" id="QKW54270.1"/>
    </source>
</evidence>
<proteinExistence type="predicted"/>
<feature type="compositionally biased region" description="Low complexity" evidence="1">
    <location>
        <begin position="300"/>
        <end position="314"/>
    </location>
</feature>
<name>A0A7H8NIL8_9ACTN</name>
<feature type="region of interest" description="Disordered" evidence="1">
    <location>
        <begin position="298"/>
        <end position="324"/>
    </location>
</feature>
<sequence length="324" mass="35263">MRASYATLKSELSTRLSPVIVVQNDATGGRFTLIRDGSPPETTCPVPELFELAKSISHVPQGLFSILAPYVSDTVPNLPNASRIDPHDLDMVAFKGPGSVDWVGPLQEYATTLTTARRQLVNAHLPRELELSCRKILDESLTFVRDSVRNETFDMASFTRFSAATYPSIRTNMEYAASAQISGVEGLMRKWRATVGDEQWKDLYTVVLSIWTTSELNQASIIIRRCMNPAKVATHLIDLSTVEIPRDPISVALDNLARIVADNVSAEMVLPTDPVVADAFKGKEDLLSVENLRQLGGPAGAPTTSASATESACPLLGKKARPPV</sequence>
<reference evidence="2 3" key="1">
    <citation type="submission" date="2020-06" db="EMBL/GenBank/DDBJ databases">
        <title>Genome mining for natural products.</title>
        <authorList>
            <person name="Zhang B."/>
            <person name="Shi J."/>
            <person name="Ge H."/>
        </authorList>
    </citation>
    <scope>NUCLEOTIDE SEQUENCE [LARGE SCALE GENOMIC DNA]</scope>
    <source>
        <strain evidence="2 3">NA00687</strain>
    </source>
</reference>
<dbReference type="EMBL" id="CP054929">
    <property type="protein sequence ID" value="QKW54270.1"/>
    <property type="molecule type" value="Genomic_DNA"/>
</dbReference>
<dbReference type="AlphaFoldDB" id="A0A7H8NIL8"/>
<keyword evidence="3" id="KW-1185">Reference proteome</keyword>
<organism evidence="2 3">
    <name type="scientific">Streptomyces buecherae</name>
    <dbReference type="NCBI Taxonomy" id="2763006"/>
    <lineage>
        <taxon>Bacteria</taxon>
        <taxon>Bacillati</taxon>
        <taxon>Actinomycetota</taxon>
        <taxon>Actinomycetes</taxon>
        <taxon>Kitasatosporales</taxon>
        <taxon>Streptomycetaceae</taxon>
        <taxon>Streptomyces</taxon>
    </lineage>
</organism>
<protein>
    <submittedName>
        <fullName evidence="2">Uncharacterized protein</fullName>
    </submittedName>
</protein>
<evidence type="ECO:0000313" key="3">
    <source>
        <dbReference type="Proteomes" id="UP000509303"/>
    </source>
</evidence>